<accession>A0ABD1XQG3</accession>
<organism evidence="5 6">
    <name type="scientific">Riccia fluitans</name>
    <dbReference type="NCBI Taxonomy" id="41844"/>
    <lineage>
        <taxon>Eukaryota</taxon>
        <taxon>Viridiplantae</taxon>
        <taxon>Streptophyta</taxon>
        <taxon>Embryophyta</taxon>
        <taxon>Marchantiophyta</taxon>
        <taxon>Marchantiopsida</taxon>
        <taxon>Marchantiidae</taxon>
        <taxon>Marchantiales</taxon>
        <taxon>Ricciaceae</taxon>
        <taxon>Riccia</taxon>
    </lineage>
</organism>
<name>A0ABD1XQG3_9MARC</name>
<dbReference type="Proteomes" id="UP001605036">
    <property type="component" value="Unassembled WGS sequence"/>
</dbReference>
<keyword evidence="3" id="KW-0934">Plastid</keyword>
<comment type="subcellular location">
    <subcellularLocation>
        <location evidence="1">Plastid</location>
        <location evidence="1">Chloroplast</location>
    </subcellularLocation>
</comment>
<dbReference type="GO" id="GO:0009507">
    <property type="term" value="C:chloroplast"/>
    <property type="evidence" value="ECO:0007669"/>
    <property type="project" value="UniProtKB-SubCell"/>
</dbReference>
<dbReference type="PANTHER" id="PTHR35138:SF1">
    <property type="entry name" value="MYB-LIKE DOMAIN-CONTAINING PROTEIN"/>
    <property type="match status" value="1"/>
</dbReference>
<comment type="caution">
    <text evidence="5">The sequence shown here is derived from an EMBL/GenBank/DDBJ whole genome shotgun (WGS) entry which is preliminary data.</text>
</comment>
<keyword evidence="2" id="KW-0150">Chloroplast</keyword>
<evidence type="ECO:0000313" key="5">
    <source>
        <dbReference type="EMBL" id="KAL2611175.1"/>
    </source>
</evidence>
<dbReference type="PANTHER" id="PTHR35138">
    <property type="entry name" value="OS01G0225300 PROTEIN"/>
    <property type="match status" value="1"/>
</dbReference>
<gene>
    <name evidence="5" type="ORF">R1flu_022867</name>
</gene>
<sequence length="719" mass="78727">MHIRRRFPTLHWALPCTIEKAEACRAANYADRVDTHAGCWESAPQILSAVKDPLPSFGAAGRTLEVEVEEKCICGAIVSGARRRLEADRDRSRVPQKSRKLSTTSVETVSLRKKIMASKKDDKDPLPICHLLLKPLHESCVHNLPLLSKLLAGLVHQVSYNALSALQHVCLKRDASTTFSHSNNQRLVITYVPSQKLSFSSGSFSGGGLPTASLITTPGKASPAQTAVDDAATSTAVDGSVPASSTGPAFIGQVFTMCDASRRGLIAVRPVDNPKARNFPFLPSSISSKLGLWVDKALGHVNKDDTEGPIFRFYFNKDDASSYVQRLGLAGSMVGSCPLDAAYKYFKGKPPMFRFIPDEKQVKVARKLLREDKGRTAARTFRGVPVFTARNLTIAMSTPSGVRWFTPYFFDKQHLDKLIGHSVDHYYHMLIHARRIQRHSQIADDISGDQGEDDPDGLMDPPEVQEFMEEMGQGGNPIFDSVLLKAAEIQFHDMVDNVILGNRISRQLAGLQPSFPVLVDSFERRAAAAEADGPSLASPQLRSKVADGTRSRASGHDDEGSSTSGRESAEVGFSDEKLHKKPPFQLFGRNWGFHFNVGRKRTEPEEDPADEKLQAEGTADNLGSRCTETAVRKEEPIERMQPKLTMMGIAMTEPDSDMTDAVLQKAMAAAAKDIESRVRKGEGSGTEHGPLFIADLGGPPEIWGRDASSFSGWDSDDNE</sequence>
<evidence type="ECO:0000256" key="1">
    <source>
        <dbReference type="ARBA" id="ARBA00004229"/>
    </source>
</evidence>
<proteinExistence type="predicted"/>
<protein>
    <submittedName>
        <fullName evidence="5">Uncharacterized protein</fullName>
    </submittedName>
</protein>
<evidence type="ECO:0000256" key="2">
    <source>
        <dbReference type="ARBA" id="ARBA00022528"/>
    </source>
</evidence>
<dbReference type="AlphaFoldDB" id="A0ABD1XQG3"/>
<evidence type="ECO:0000256" key="4">
    <source>
        <dbReference type="SAM" id="MobiDB-lite"/>
    </source>
</evidence>
<feature type="region of interest" description="Disordered" evidence="4">
    <location>
        <begin position="677"/>
        <end position="719"/>
    </location>
</feature>
<feature type="region of interest" description="Disordered" evidence="4">
    <location>
        <begin position="530"/>
        <end position="577"/>
    </location>
</feature>
<evidence type="ECO:0000313" key="6">
    <source>
        <dbReference type="Proteomes" id="UP001605036"/>
    </source>
</evidence>
<feature type="compositionally biased region" description="Basic and acidic residues" evidence="4">
    <location>
        <begin position="544"/>
        <end position="559"/>
    </location>
</feature>
<evidence type="ECO:0000256" key="3">
    <source>
        <dbReference type="ARBA" id="ARBA00022640"/>
    </source>
</evidence>
<keyword evidence="6" id="KW-1185">Reference proteome</keyword>
<dbReference type="Pfam" id="PF04278">
    <property type="entry name" value="Tic22"/>
    <property type="match status" value="1"/>
</dbReference>
<dbReference type="InterPro" id="IPR007378">
    <property type="entry name" value="Tic22-like"/>
</dbReference>
<reference evidence="5 6" key="1">
    <citation type="submission" date="2024-09" db="EMBL/GenBank/DDBJ databases">
        <title>Chromosome-scale assembly of Riccia fluitans.</title>
        <authorList>
            <person name="Paukszto L."/>
            <person name="Sawicki J."/>
            <person name="Karawczyk K."/>
            <person name="Piernik-Szablinska J."/>
            <person name="Szczecinska M."/>
            <person name="Mazdziarz M."/>
        </authorList>
    </citation>
    <scope>NUCLEOTIDE SEQUENCE [LARGE SCALE GENOMIC DNA]</scope>
    <source>
        <strain evidence="5">Rf_01</strain>
        <tissue evidence="5">Aerial parts of the thallus</tissue>
    </source>
</reference>
<dbReference type="EMBL" id="JBHFFA010000007">
    <property type="protein sequence ID" value="KAL2611175.1"/>
    <property type="molecule type" value="Genomic_DNA"/>
</dbReference>